<reference evidence="8" key="2">
    <citation type="submission" date="2020-09" db="EMBL/GenBank/DDBJ databases">
        <authorList>
            <person name="Sun Q."/>
            <person name="Ohkuma M."/>
        </authorList>
    </citation>
    <scope>NUCLEOTIDE SEQUENCE</scope>
    <source>
        <strain evidence="8">JCM 4125</strain>
    </source>
</reference>
<evidence type="ECO:0000256" key="4">
    <source>
        <dbReference type="ARBA" id="ARBA00022840"/>
    </source>
</evidence>
<reference evidence="8" key="1">
    <citation type="journal article" date="2014" name="Int. J. Syst. Evol. Microbiol.">
        <title>Complete genome sequence of Corynebacterium casei LMG S-19264T (=DSM 44701T), isolated from a smear-ripened cheese.</title>
        <authorList>
            <consortium name="US DOE Joint Genome Institute (JGI-PGF)"/>
            <person name="Walter F."/>
            <person name="Albersmeier A."/>
            <person name="Kalinowski J."/>
            <person name="Ruckert C."/>
        </authorList>
    </citation>
    <scope>NUCLEOTIDE SEQUENCE</scope>
    <source>
        <strain evidence="8">JCM 4125</strain>
    </source>
</reference>
<name>A0A918HPS9_9ACTN</name>
<proteinExistence type="inferred from homology"/>
<accession>A0A918HPS9</accession>
<organism evidence="8 9">
    <name type="scientific">Streptomyces phaeofaciens</name>
    <dbReference type="NCBI Taxonomy" id="68254"/>
    <lineage>
        <taxon>Bacteria</taxon>
        <taxon>Bacillati</taxon>
        <taxon>Actinomycetota</taxon>
        <taxon>Actinomycetes</taxon>
        <taxon>Kitasatosporales</taxon>
        <taxon>Streptomycetaceae</taxon>
        <taxon>Streptomyces</taxon>
    </lineage>
</organism>
<comment type="caution">
    <text evidence="8">The sequence shown here is derived from an EMBL/GenBank/DDBJ whole genome shotgun (WGS) entry which is preliminary data.</text>
</comment>
<dbReference type="EC" id="2.7.1.176" evidence="2"/>
<evidence type="ECO:0000313" key="9">
    <source>
        <dbReference type="Proteomes" id="UP000646776"/>
    </source>
</evidence>
<evidence type="ECO:0000256" key="5">
    <source>
        <dbReference type="ARBA" id="ARBA00032897"/>
    </source>
</evidence>
<dbReference type="AlphaFoldDB" id="A0A918HPS9"/>
<dbReference type="Pfam" id="PF06414">
    <property type="entry name" value="Zeta_toxin"/>
    <property type="match status" value="1"/>
</dbReference>
<evidence type="ECO:0000259" key="7">
    <source>
        <dbReference type="Pfam" id="PF06414"/>
    </source>
</evidence>
<evidence type="ECO:0000256" key="2">
    <source>
        <dbReference type="ARBA" id="ARBA00011963"/>
    </source>
</evidence>
<comment type="similarity">
    <text evidence="1">Belongs to the zeta toxin family.</text>
</comment>
<dbReference type="Proteomes" id="UP000646776">
    <property type="component" value="Unassembled WGS sequence"/>
</dbReference>
<protein>
    <recommendedName>
        <fullName evidence="5">UDP-N-acetylglucosamine kinase</fullName>
        <ecNumber evidence="2">2.7.1.176</ecNumber>
    </recommendedName>
    <alternativeName>
        <fullName evidence="5">UDP-N-acetylglucosamine kinase</fullName>
    </alternativeName>
</protein>
<dbReference type="Gene3D" id="3.40.50.300">
    <property type="entry name" value="P-loop containing nucleotide triphosphate hydrolases"/>
    <property type="match status" value="1"/>
</dbReference>
<dbReference type="RefSeq" id="WP_229871158.1">
    <property type="nucleotide sequence ID" value="NZ_BMSA01000041.1"/>
</dbReference>
<comment type="catalytic activity">
    <reaction evidence="6">
        <text>UDP-N-acetyl-alpha-D-glucosamine + ATP = UDP-N-acetyl-alpha-D-glucosamine 3'-phosphate + ADP + H(+)</text>
        <dbReference type="Rhea" id="RHEA:32671"/>
        <dbReference type="ChEBI" id="CHEBI:15378"/>
        <dbReference type="ChEBI" id="CHEBI:30616"/>
        <dbReference type="ChEBI" id="CHEBI:57705"/>
        <dbReference type="ChEBI" id="CHEBI:64353"/>
        <dbReference type="ChEBI" id="CHEBI:456216"/>
        <dbReference type="EC" id="2.7.1.176"/>
    </reaction>
</comment>
<dbReference type="GO" id="GO:0016301">
    <property type="term" value="F:kinase activity"/>
    <property type="evidence" value="ECO:0007669"/>
    <property type="project" value="InterPro"/>
</dbReference>
<dbReference type="EMBL" id="BMSA01000041">
    <property type="protein sequence ID" value="GGT92781.1"/>
    <property type="molecule type" value="Genomic_DNA"/>
</dbReference>
<keyword evidence="3" id="KW-0547">Nucleotide-binding</keyword>
<sequence length="88" mass="9934">MTDPGEVERYRLPEQENERIFRVRIVPDLLEGRASQETPTVVFLVGQPGAGKSRVTEMVASVLNRHGGFADVDSDLYKPYHPTPPTRR</sequence>
<dbReference type="GO" id="GO:0005524">
    <property type="term" value="F:ATP binding"/>
    <property type="evidence" value="ECO:0007669"/>
    <property type="project" value="UniProtKB-KW"/>
</dbReference>
<evidence type="ECO:0000313" key="8">
    <source>
        <dbReference type="EMBL" id="GGT92781.1"/>
    </source>
</evidence>
<feature type="domain" description="Zeta toxin" evidence="7">
    <location>
        <begin position="34"/>
        <end position="83"/>
    </location>
</feature>
<keyword evidence="9" id="KW-1185">Reference proteome</keyword>
<evidence type="ECO:0000256" key="3">
    <source>
        <dbReference type="ARBA" id="ARBA00022741"/>
    </source>
</evidence>
<dbReference type="SUPFAM" id="SSF52540">
    <property type="entry name" value="P-loop containing nucleoside triphosphate hydrolases"/>
    <property type="match status" value="1"/>
</dbReference>
<gene>
    <name evidence="8" type="ORF">GCM10010226_83420</name>
</gene>
<dbReference type="InterPro" id="IPR027417">
    <property type="entry name" value="P-loop_NTPase"/>
</dbReference>
<keyword evidence="4" id="KW-0067">ATP-binding</keyword>
<evidence type="ECO:0000256" key="1">
    <source>
        <dbReference type="ARBA" id="ARBA00009104"/>
    </source>
</evidence>
<evidence type="ECO:0000256" key="6">
    <source>
        <dbReference type="ARBA" id="ARBA00048178"/>
    </source>
</evidence>
<dbReference type="InterPro" id="IPR010488">
    <property type="entry name" value="Zeta_toxin_domain"/>
</dbReference>